<keyword evidence="1" id="KW-0812">Transmembrane</keyword>
<accession>A0ABP0UBN0</accession>
<feature type="transmembrane region" description="Helical" evidence="1">
    <location>
        <begin position="101"/>
        <end position="120"/>
    </location>
</feature>
<feature type="transmembrane region" description="Helical" evidence="1">
    <location>
        <begin position="292"/>
        <end position="320"/>
    </location>
</feature>
<feature type="transmembrane region" description="Helical" evidence="1">
    <location>
        <begin position="379"/>
        <end position="400"/>
    </location>
</feature>
<dbReference type="EMBL" id="OZ019894">
    <property type="protein sequence ID" value="CAK9217267.1"/>
    <property type="molecule type" value="Genomic_DNA"/>
</dbReference>
<keyword evidence="1" id="KW-1133">Transmembrane helix</keyword>
<feature type="transmembrane region" description="Helical" evidence="1">
    <location>
        <begin position="60"/>
        <end position="81"/>
    </location>
</feature>
<dbReference type="Proteomes" id="UP001497512">
    <property type="component" value="Chromosome 2"/>
</dbReference>
<keyword evidence="3" id="KW-1185">Reference proteome</keyword>
<feature type="transmembrane region" description="Helical" evidence="1">
    <location>
        <begin position="349"/>
        <end position="367"/>
    </location>
</feature>
<protein>
    <submittedName>
        <fullName evidence="2">Uncharacterized protein</fullName>
    </submittedName>
</protein>
<sequence>MMSRSCNPRVISSSNVDLKALLLTQGVIVATCLSTFVGARQLPPEPSASSPSASSSSSSLCSRAIANTLWGSAFAFVSLMADLWPHAKTRLSLSAEGRVGLISFFVFAPMCPLNAISGVSSNLSGTLRFRQIVTSSINTELAADATSMFNKFRRHVDDILVIMFGIKQPRGFLKKIRMAANTCIVLGISDSSTLPPTHLKKSVCPVKEENVADALTLGHKTAENSCLMELNAAGKLALLESSILPDYKQLRFLDGSSGIATLIICVQAIGYVTSIVYRAIHHLPVSPIEAIGFSFSMLVIVHSLVHSLGAFSQCPLVIYLNRTQEQQMIDKCKSIRWSKADDLIRKNSGILGTVVVVSLVVAFTILVEWPVLKISLLDAIGPILFLLSLITRSLSLIIWLKGWSSPRMLFVTLLGSGMIGLGGIVVSIVATILNWHTNKFDIRTPSVIHNLPFLG</sequence>
<reference evidence="2" key="1">
    <citation type="submission" date="2024-02" db="EMBL/GenBank/DDBJ databases">
        <authorList>
            <consortium name="ELIXIR-Norway"/>
            <consortium name="Elixir Norway"/>
        </authorList>
    </citation>
    <scope>NUCLEOTIDE SEQUENCE</scope>
</reference>
<evidence type="ECO:0000313" key="2">
    <source>
        <dbReference type="EMBL" id="CAK9217267.1"/>
    </source>
</evidence>
<evidence type="ECO:0000313" key="3">
    <source>
        <dbReference type="Proteomes" id="UP001497512"/>
    </source>
</evidence>
<keyword evidence="1" id="KW-0472">Membrane</keyword>
<proteinExistence type="predicted"/>
<name>A0ABP0UBN0_9BRYO</name>
<evidence type="ECO:0000256" key="1">
    <source>
        <dbReference type="SAM" id="Phobius"/>
    </source>
</evidence>
<feature type="transmembrane region" description="Helical" evidence="1">
    <location>
        <begin position="258"/>
        <end position="280"/>
    </location>
</feature>
<gene>
    <name evidence="2" type="ORF">CSSPTR1EN2_LOCUS13885</name>
</gene>
<organism evidence="2 3">
    <name type="scientific">Sphagnum troendelagicum</name>
    <dbReference type="NCBI Taxonomy" id="128251"/>
    <lineage>
        <taxon>Eukaryota</taxon>
        <taxon>Viridiplantae</taxon>
        <taxon>Streptophyta</taxon>
        <taxon>Embryophyta</taxon>
        <taxon>Bryophyta</taxon>
        <taxon>Sphagnophytina</taxon>
        <taxon>Sphagnopsida</taxon>
        <taxon>Sphagnales</taxon>
        <taxon>Sphagnaceae</taxon>
        <taxon>Sphagnum</taxon>
    </lineage>
</organism>
<feature type="transmembrane region" description="Helical" evidence="1">
    <location>
        <begin position="409"/>
        <end position="433"/>
    </location>
</feature>